<dbReference type="AlphaFoldDB" id="A0A9D1AGU8"/>
<comment type="caution">
    <text evidence="1">The sequence shown here is derived from an EMBL/GenBank/DDBJ whole genome shotgun (WGS) entry which is preliminary data.</text>
</comment>
<proteinExistence type="predicted"/>
<gene>
    <name evidence="1" type="ORF">IAB90_00830</name>
</gene>
<name>A0A9D1AGU8_9FIRM</name>
<protein>
    <submittedName>
        <fullName evidence="1">DUF3794 domain-containing protein</fullName>
    </submittedName>
</protein>
<evidence type="ECO:0000313" key="1">
    <source>
        <dbReference type="EMBL" id="HIR38906.1"/>
    </source>
</evidence>
<accession>A0A9D1AGU8</accession>
<evidence type="ECO:0000313" key="2">
    <source>
        <dbReference type="Proteomes" id="UP000824179"/>
    </source>
</evidence>
<reference evidence="1" key="2">
    <citation type="journal article" date="2021" name="PeerJ">
        <title>Extensive microbial diversity within the chicken gut microbiome revealed by metagenomics and culture.</title>
        <authorList>
            <person name="Gilroy R."/>
            <person name="Ravi A."/>
            <person name="Getino M."/>
            <person name="Pursley I."/>
            <person name="Horton D.L."/>
            <person name="Alikhan N.F."/>
            <person name="Baker D."/>
            <person name="Gharbi K."/>
            <person name="Hall N."/>
            <person name="Watson M."/>
            <person name="Adriaenssens E.M."/>
            <person name="Foster-Nyarko E."/>
            <person name="Jarju S."/>
            <person name="Secka A."/>
            <person name="Antonio M."/>
            <person name="Oren A."/>
            <person name="Chaudhuri R.R."/>
            <person name="La Ragione R."/>
            <person name="Hildebrand F."/>
            <person name="Pallen M.J."/>
        </authorList>
    </citation>
    <scope>NUCLEOTIDE SEQUENCE</scope>
    <source>
        <strain evidence="1">ChiW25-3613</strain>
    </source>
</reference>
<sequence>MSIKAEYQTESYIKKIAELTSRSVVECRFSFGDGVSEVLAVSPQLSPEGCEVTSGRVNYGGRLVCTAVYCDVNGKLSRAQKGAEFSHFADDDRLAPAQSAFLRLTCEKATVRRDGSSFLVTAVICAEIAVYGTAERAYLSSADGAVCRFEPVKFLSAVTFSGDSEVEDDFEAAGVEDILTHDVKTIVTDCRCGGGEVRISGEIFLSLLALRSGEPVALDRAIPFSSEILCDEAVLPVRAMCCAQVKDASVAATVNEERGRCGINFTAQLSFFGCFYDEHEATAATDAFRTGGDCNLSLSEETVPVCEDIRVYTERVSGACSVKAKIDYSCAFKVAACPKAECTCSADTGMLEGAVTFMLIYSREKEIHSAEVALPFSVKLKGAEGDCSAVEVAVNNVSVRQRAEGECEAEASIKITAVISAGRRSGYISEIADGADNEAEPCAVTVLLPFEGETLWSAAKRLRMSPEEVAGACGGTAFPLKGDERIVIYRPKKC</sequence>
<dbReference type="EMBL" id="DVHB01000018">
    <property type="protein sequence ID" value="HIR38906.1"/>
    <property type="molecule type" value="Genomic_DNA"/>
</dbReference>
<dbReference type="Proteomes" id="UP000824179">
    <property type="component" value="Unassembled WGS sequence"/>
</dbReference>
<reference evidence="1" key="1">
    <citation type="submission" date="2020-10" db="EMBL/GenBank/DDBJ databases">
        <authorList>
            <person name="Gilroy R."/>
        </authorList>
    </citation>
    <scope>NUCLEOTIDE SEQUENCE</scope>
    <source>
        <strain evidence="1">ChiW25-3613</strain>
    </source>
</reference>
<organism evidence="1 2">
    <name type="scientific">Candidatus Coproplasma stercoripullorum</name>
    <dbReference type="NCBI Taxonomy" id="2840751"/>
    <lineage>
        <taxon>Bacteria</taxon>
        <taxon>Bacillati</taxon>
        <taxon>Bacillota</taxon>
        <taxon>Clostridia</taxon>
        <taxon>Eubacteriales</taxon>
        <taxon>Candidatus Coproplasma</taxon>
    </lineage>
</organism>